<evidence type="ECO:0000259" key="2">
    <source>
        <dbReference type="PROSITE" id="PS51898"/>
    </source>
</evidence>
<dbReference type="Gene3D" id="1.10.443.10">
    <property type="entry name" value="Intergrase catalytic core"/>
    <property type="match status" value="1"/>
</dbReference>
<protein>
    <submittedName>
        <fullName evidence="3">Integrase</fullName>
    </submittedName>
</protein>
<dbReference type="EMBL" id="JAASRS010000003">
    <property type="protein sequence ID" value="NIK16610.1"/>
    <property type="molecule type" value="Genomic_DNA"/>
</dbReference>
<dbReference type="PANTHER" id="PTHR30349">
    <property type="entry name" value="PHAGE INTEGRASE-RELATED"/>
    <property type="match status" value="1"/>
</dbReference>
<name>A0A846MM45_9BACL</name>
<keyword evidence="4" id="KW-1185">Reference proteome</keyword>
<reference evidence="3 4" key="1">
    <citation type="submission" date="2020-03" db="EMBL/GenBank/DDBJ databases">
        <title>Genomic Encyclopedia of Archaeal and Bacterial Type Strains, Phase II (KMG-II): from individual species to whole genera.</title>
        <authorList>
            <person name="Goeker M."/>
        </authorList>
    </citation>
    <scope>NUCLEOTIDE SEQUENCE [LARGE SCALE GENOMIC DNA]</scope>
    <source>
        <strain evidence="3 4">DSM 4749</strain>
    </source>
</reference>
<dbReference type="Proteomes" id="UP000532769">
    <property type="component" value="Unassembled WGS sequence"/>
</dbReference>
<feature type="domain" description="Tyr recombinase" evidence="2">
    <location>
        <begin position="6"/>
        <end position="172"/>
    </location>
</feature>
<dbReference type="AlphaFoldDB" id="A0A846MM45"/>
<dbReference type="GO" id="GO:0003677">
    <property type="term" value="F:DNA binding"/>
    <property type="evidence" value="ECO:0007669"/>
    <property type="project" value="InterPro"/>
</dbReference>
<keyword evidence="1" id="KW-0233">DNA recombination</keyword>
<dbReference type="PROSITE" id="PS51898">
    <property type="entry name" value="TYR_RECOMBINASE"/>
    <property type="match status" value="1"/>
</dbReference>
<dbReference type="InterPro" id="IPR002104">
    <property type="entry name" value="Integrase_catalytic"/>
</dbReference>
<dbReference type="InterPro" id="IPR011010">
    <property type="entry name" value="DNA_brk_join_enz"/>
</dbReference>
<evidence type="ECO:0000313" key="4">
    <source>
        <dbReference type="Proteomes" id="UP000532769"/>
    </source>
</evidence>
<dbReference type="InterPro" id="IPR050090">
    <property type="entry name" value="Tyrosine_recombinase_XerCD"/>
</dbReference>
<sequence>MEFVDPIYDKADIPRVKKVLKSMVNGERNLLCFEIGLATALRPSDLLNLRVKDVKDGIVRVRAKKTGKALEIRLNDRVYNMVKSYIQYMDNDDKLFNMDRTTLYRIMNKAGKMLNLEENLGAHSIRKTKAYHLYIDSGYDISLVMELLQHENAGDTLRYIGWEKKKLAEAVAEHDL</sequence>
<dbReference type="PANTHER" id="PTHR30349:SF82">
    <property type="entry name" value="INTEGRASE_RECOMBINASE YOEC-RELATED"/>
    <property type="match status" value="1"/>
</dbReference>
<dbReference type="Pfam" id="PF00589">
    <property type="entry name" value="Phage_integrase"/>
    <property type="match status" value="1"/>
</dbReference>
<comment type="caution">
    <text evidence="3">The sequence shown here is derived from an EMBL/GenBank/DDBJ whole genome shotgun (WGS) entry which is preliminary data.</text>
</comment>
<evidence type="ECO:0000313" key="3">
    <source>
        <dbReference type="EMBL" id="NIK16610.1"/>
    </source>
</evidence>
<dbReference type="InterPro" id="IPR013762">
    <property type="entry name" value="Integrase-like_cat_sf"/>
</dbReference>
<organism evidence="3 4">
    <name type="scientific">Saccharococcus thermophilus</name>
    <dbReference type="NCBI Taxonomy" id="29396"/>
    <lineage>
        <taxon>Bacteria</taxon>
        <taxon>Bacillati</taxon>
        <taxon>Bacillota</taxon>
        <taxon>Bacilli</taxon>
        <taxon>Bacillales</taxon>
        <taxon>Anoxybacillaceae</taxon>
        <taxon>Saccharococcus</taxon>
    </lineage>
</organism>
<gene>
    <name evidence="3" type="ORF">BDD39_003251</name>
</gene>
<dbReference type="GO" id="GO:0015074">
    <property type="term" value="P:DNA integration"/>
    <property type="evidence" value="ECO:0007669"/>
    <property type="project" value="InterPro"/>
</dbReference>
<evidence type="ECO:0000256" key="1">
    <source>
        <dbReference type="ARBA" id="ARBA00023172"/>
    </source>
</evidence>
<proteinExistence type="predicted"/>
<dbReference type="GO" id="GO:0006310">
    <property type="term" value="P:DNA recombination"/>
    <property type="evidence" value="ECO:0007669"/>
    <property type="project" value="UniProtKB-KW"/>
</dbReference>
<accession>A0A846MM45</accession>
<dbReference type="RefSeq" id="WP_166912501.1">
    <property type="nucleotide sequence ID" value="NZ_JAASRS010000003.1"/>
</dbReference>
<dbReference type="SUPFAM" id="SSF56349">
    <property type="entry name" value="DNA breaking-rejoining enzymes"/>
    <property type="match status" value="1"/>
</dbReference>